<comment type="subcellular location">
    <subcellularLocation>
        <location evidence="7">Cell membrane</location>
        <topology evidence="7">Multi-pass membrane protein</topology>
    </subcellularLocation>
</comment>
<evidence type="ECO:0000256" key="3">
    <source>
        <dbReference type="ARBA" id="ARBA00022679"/>
    </source>
</evidence>
<feature type="transmembrane region" description="Helical" evidence="7">
    <location>
        <begin position="124"/>
        <end position="145"/>
    </location>
</feature>
<dbReference type="PROSITE" id="PS01311">
    <property type="entry name" value="LGT"/>
    <property type="match status" value="1"/>
</dbReference>
<evidence type="ECO:0000256" key="5">
    <source>
        <dbReference type="ARBA" id="ARBA00022989"/>
    </source>
</evidence>
<protein>
    <recommendedName>
        <fullName evidence="7">Phosphatidylglycerol--prolipoprotein diacylglyceryl transferase</fullName>
        <ecNumber evidence="7">2.5.1.145</ecNumber>
    </recommendedName>
</protein>
<keyword evidence="4 7" id="KW-0812">Transmembrane</keyword>
<keyword evidence="2 7" id="KW-1003">Cell membrane</keyword>
<dbReference type="EMBL" id="LFQK01000013">
    <property type="protein sequence ID" value="KNH28360.1"/>
    <property type="molecule type" value="Genomic_DNA"/>
</dbReference>
<dbReference type="GO" id="GO:0008961">
    <property type="term" value="F:phosphatidylglycerol-prolipoprotein diacylglyceryl transferase activity"/>
    <property type="evidence" value="ECO:0007669"/>
    <property type="project" value="UniProtKB-UniRule"/>
</dbReference>
<proteinExistence type="inferred from homology"/>
<comment type="catalytic activity">
    <reaction evidence="7">
        <text>L-cysteinyl-[prolipoprotein] + a 1,2-diacyl-sn-glycero-3-phospho-(1'-sn-glycerol) = an S-1,2-diacyl-sn-glyceryl-L-cysteinyl-[prolipoprotein] + sn-glycerol 1-phosphate + H(+)</text>
        <dbReference type="Rhea" id="RHEA:56712"/>
        <dbReference type="Rhea" id="RHEA-COMP:14679"/>
        <dbReference type="Rhea" id="RHEA-COMP:14680"/>
        <dbReference type="ChEBI" id="CHEBI:15378"/>
        <dbReference type="ChEBI" id="CHEBI:29950"/>
        <dbReference type="ChEBI" id="CHEBI:57685"/>
        <dbReference type="ChEBI" id="CHEBI:64716"/>
        <dbReference type="ChEBI" id="CHEBI:140658"/>
        <dbReference type="EC" id="2.5.1.145"/>
    </reaction>
</comment>
<dbReference type="PANTHER" id="PTHR30589">
    <property type="entry name" value="PROLIPOPROTEIN DIACYLGLYCERYL TRANSFERASE"/>
    <property type="match status" value="1"/>
</dbReference>
<name>A0A0L1MIM5_PSESX</name>
<dbReference type="Pfam" id="PF01790">
    <property type="entry name" value="LGT"/>
    <property type="match status" value="1"/>
</dbReference>
<feature type="transmembrane region" description="Helical" evidence="7">
    <location>
        <begin position="175"/>
        <end position="192"/>
    </location>
</feature>
<feature type="binding site" evidence="7">
    <location>
        <position position="140"/>
    </location>
    <ligand>
        <name>a 1,2-diacyl-sn-glycero-3-phospho-(1'-sn-glycerol)</name>
        <dbReference type="ChEBI" id="CHEBI:64716"/>
    </ligand>
</feature>
<dbReference type="GO" id="GO:0005886">
    <property type="term" value="C:plasma membrane"/>
    <property type="evidence" value="ECO:0007669"/>
    <property type="project" value="UniProtKB-SubCell"/>
</dbReference>
<organism evidence="8 9">
    <name type="scientific">Pseudomonas syringae</name>
    <dbReference type="NCBI Taxonomy" id="317"/>
    <lineage>
        <taxon>Bacteria</taxon>
        <taxon>Pseudomonadati</taxon>
        <taxon>Pseudomonadota</taxon>
        <taxon>Gammaproteobacteria</taxon>
        <taxon>Pseudomonadales</taxon>
        <taxon>Pseudomonadaceae</taxon>
        <taxon>Pseudomonas</taxon>
    </lineage>
</organism>
<dbReference type="InterPro" id="IPR001640">
    <property type="entry name" value="Lgt"/>
</dbReference>
<evidence type="ECO:0000256" key="4">
    <source>
        <dbReference type="ARBA" id="ARBA00022692"/>
    </source>
</evidence>
<dbReference type="PANTHER" id="PTHR30589:SF0">
    <property type="entry name" value="PHOSPHATIDYLGLYCEROL--PROLIPOPROTEIN DIACYLGLYCERYL TRANSFERASE"/>
    <property type="match status" value="1"/>
</dbReference>
<evidence type="ECO:0000256" key="6">
    <source>
        <dbReference type="ARBA" id="ARBA00023136"/>
    </source>
</evidence>
<comment type="pathway">
    <text evidence="7">Protein modification; lipoprotein biosynthesis (diacylglyceryl transfer).</text>
</comment>
<feature type="transmembrane region" description="Helical" evidence="7">
    <location>
        <begin position="21"/>
        <end position="43"/>
    </location>
</feature>
<reference evidence="8 9" key="1">
    <citation type="submission" date="2015-06" db="EMBL/GenBank/DDBJ databases">
        <authorList>
            <person name="Hoefler B.C."/>
            <person name="Straight P.D."/>
        </authorList>
    </citation>
    <scope>NUCLEOTIDE SEQUENCE [LARGE SCALE GENOMIC DNA]</scope>
    <source>
        <strain evidence="8 9">Riq4</strain>
    </source>
</reference>
<feature type="transmembrane region" description="Helical" evidence="7">
    <location>
        <begin position="199"/>
        <end position="219"/>
    </location>
</feature>
<keyword evidence="3 7" id="KW-0808">Transferase</keyword>
<comment type="similarity">
    <text evidence="1 7">Belongs to the Lgt family.</text>
</comment>
<dbReference type="OrthoDB" id="871140at2"/>
<dbReference type="NCBIfam" id="TIGR00544">
    <property type="entry name" value="lgt"/>
    <property type="match status" value="1"/>
</dbReference>
<comment type="caution">
    <text evidence="8">The sequence shown here is derived from an EMBL/GenBank/DDBJ whole genome shotgun (WGS) entry which is preliminary data.</text>
</comment>
<feature type="transmembrane region" description="Helical" evidence="7">
    <location>
        <begin position="55"/>
        <end position="76"/>
    </location>
</feature>
<feature type="transmembrane region" description="Helical" evidence="7">
    <location>
        <begin position="239"/>
        <end position="256"/>
    </location>
</feature>
<accession>A0A0L1MIM5</accession>
<dbReference type="Proteomes" id="UP000036955">
    <property type="component" value="Unassembled WGS sequence"/>
</dbReference>
<evidence type="ECO:0000313" key="8">
    <source>
        <dbReference type="EMBL" id="KNH28360.1"/>
    </source>
</evidence>
<comment type="function">
    <text evidence="7">Catalyzes the transfer of the diacylglyceryl group from phosphatidylglycerol to the sulfhydryl group of the N-terminal cysteine of a prolipoprotein, the first step in the formation of mature lipoproteins.</text>
</comment>
<dbReference type="UniPathway" id="UPA00664"/>
<sequence>MEQYFVWNTDPVLMRFGVLDIHWYGVLFAAAFGFGMAIMRFIFKREGKPEGDLDALLIYLGLGTVLGARLGHVLFYDPAFYFSNPAEILAIWKGGLASHGGAIGLALSLYLFCRRRSDIGYLWLLDRIAIVALLGGCLIRVGNFFNSEITGVPTDIPWAIVFSRIDTLPRHPTQLYEACVYLAMFLLMFLLYQKRRPPLEPGFLSGLFLSAVFSARFLLEFTKMPQASYDYSLSLNVGQLLSIPPILVGLTLMVLAKRSGRKLLCEQTS</sequence>
<keyword evidence="5 7" id="KW-1133">Transmembrane helix</keyword>
<evidence type="ECO:0000256" key="1">
    <source>
        <dbReference type="ARBA" id="ARBA00007150"/>
    </source>
</evidence>
<keyword evidence="6 7" id="KW-0472">Membrane</keyword>
<evidence type="ECO:0000256" key="7">
    <source>
        <dbReference type="HAMAP-Rule" id="MF_01147"/>
    </source>
</evidence>
<dbReference type="HAMAP" id="MF_01147">
    <property type="entry name" value="Lgt"/>
    <property type="match status" value="1"/>
</dbReference>
<gene>
    <name evidence="7" type="primary">lgt</name>
    <name evidence="8" type="ORF">ACS77_07465</name>
</gene>
<dbReference type="EC" id="2.5.1.145" evidence="7"/>
<evidence type="ECO:0000313" key="9">
    <source>
        <dbReference type="Proteomes" id="UP000036955"/>
    </source>
</evidence>
<dbReference type="GO" id="GO:0042158">
    <property type="term" value="P:lipoprotein biosynthetic process"/>
    <property type="evidence" value="ECO:0007669"/>
    <property type="project" value="UniProtKB-UniRule"/>
</dbReference>
<feature type="transmembrane region" description="Helical" evidence="7">
    <location>
        <begin position="88"/>
        <end position="112"/>
    </location>
</feature>
<dbReference type="PATRIC" id="fig|317.197.peg.625"/>
<evidence type="ECO:0000256" key="2">
    <source>
        <dbReference type="ARBA" id="ARBA00022475"/>
    </source>
</evidence>
<dbReference type="AlphaFoldDB" id="A0A0L1MIM5"/>